<dbReference type="Proteomes" id="UP000233491">
    <property type="component" value="Unassembled WGS sequence"/>
</dbReference>
<dbReference type="GO" id="GO:0004113">
    <property type="term" value="F:2',3'-cyclic-nucleotide 3'-phosphodiesterase activity"/>
    <property type="evidence" value="ECO:0007669"/>
    <property type="project" value="InterPro"/>
</dbReference>
<evidence type="ECO:0000256" key="1">
    <source>
        <dbReference type="ARBA" id="ARBA00022801"/>
    </source>
</evidence>
<name>A0A1I4RJY9_9HYPH</name>
<dbReference type="HAMAP" id="MF_01940">
    <property type="entry name" value="RNA_CPDase"/>
    <property type="match status" value="1"/>
</dbReference>
<dbReference type="Gene3D" id="3.90.1140.10">
    <property type="entry name" value="Cyclic phosphodiesterase"/>
    <property type="match status" value="1"/>
</dbReference>
<dbReference type="PANTHER" id="PTHR35561:SF1">
    <property type="entry name" value="RNA 2',3'-CYCLIC PHOSPHODIESTERASE"/>
    <property type="match status" value="1"/>
</dbReference>
<feature type="active site" description="Proton acceptor" evidence="2">
    <location>
        <position position="121"/>
    </location>
</feature>
<protein>
    <recommendedName>
        <fullName evidence="2">RNA 2',3'-cyclic phosphodiesterase</fullName>
        <shortName evidence="2">RNA 2',3'-CPDase</shortName>
        <ecNumber evidence="2">3.1.4.58</ecNumber>
    </recommendedName>
</protein>
<dbReference type="RefSeq" id="WP_101291082.1">
    <property type="nucleotide sequence ID" value="NZ_FOUQ01000002.1"/>
</dbReference>
<evidence type="ECO:0000313" key="3">
    <source>
        <dbReference type="EMBL" id="PKR87572.1"/>
    </source>
</evidence>
<organism evidence="3 4">
    <name type="scientific">Pleomorphomonas diazotrophica</name>
    <dbReference type="NCBI Taxonomy" id="1166257"/>
    <lineage>
        <taxon>Bacteria</taxon>
        <taxon>Pseudomonadati</taxon>
        <taxon>Pseudomonadota</taxon>
        <taxon>Alphaproteobacteria</taxon>
        <taxon>Hyphomicrobiales</taxon>
        <taxon>Pleomorphomonadaceae</taxon>
        <taxon>Pleomorphomonas</taxon>
    </lineage>
</organism>
<proteinExistence type="inferred from homology"/>
<dbReference type="EC" id="3.1.4.58" evidence="2"/>
<feature type="active site" description="Proton donor" evidence="2">
    <location>
        <position position="37"/>
    </location>
</feature>
<dbReference type="AlphaFoldDB" id="A0A1I4RJY9"/>
<comment type="catalytic activity">
    <reaction evidence="2">
        <text>a 3'-end 2',3'-cyclophospho-ribonucleotide-RNA + H2O = a 3'-end 2'-phospho-ribonucleotide-RNA + H(+)</text>
        <dbReference type="Rhea" id="RHEA:11828"/>
        <dbReference type="Rhea" id="RHEA-COMP:10464"/>
        <dbReference type="Rhea" id="RHEA-COMP:17353"/>
        <dbReference type="ChEBI" id="CHEBI:15377"/>
        <dbReference type="ChEBI" id="CHEBI:15378"/>
        <dbReference type="ChEBI" id="CHEBI:83064"/>
        <dbReference type="ChEBI" id="CHEBI:173113"/>
        <dbReference type="EC" id="3.1.4.58"/>
    </reaction>
</comment>
<accession>A0A1I4RJY9</accession>
<dbReference type="InterPro" id="IPR004175">
    <property type="entry name" value="RNA_CPDase"/>
</dbReference>
<keyword evidence="1 2" id="KW-0378">Hydrolase</keyword>
<dbReference type="InterPro" id="IPR009097">
    <property type="entry name" value="Cyclic_Pdiesterase"/>
</dbReference>
<dbReference type="PANTHER" id="PTHR35561">
    <property type="entry name" value="RNA 2',3'-CYCLIC PHOSPHODIESTERASE"/>
    <property type="match status" value="1"/>
</dbReference>
<dbReference type="OrthoDB" id="9793819at2"/>
<reference evidence="3 4" key="1">
    <citation type="submission" date="2017-12" db="EMBL/GenBank/DDBJ databases">
        <title>Anaerobic carbon monoxide metabolism by Pleomorphomonas carboxyditropha sp. nov., a new mesophilic hydrogenogenic carboxidotroph.</title>
        <authorList>
            <person name="Esquivel-Elizondo S."/>
            <person name="Krajmalnik-Brown R."/>
        </authorList>
    </citation>
    <scope>NUCLEOTIDE SEQUENCE [LARGE SCALE GENOMIC DNA]</scope>
    <source>
        <strain evidence="3 4">R5-392</strain>
    </source>
</reference>
<comment type="similarity">
    <text evidence="2">Belongs to the 2H phosphoesterase superfamily. ThpR family.</text>
</comment>
<evidence type="ECO:0000256" key="2">
    <source>
        <dbReference type="HAMAP-Rule" id="MF_01940"/>
    </source>
</evidence>
<feature type="short sequence motif" description="HXTX 2" evidence="2">
    <location>
        <begin position="121"/>
        <end position="124"/>
    </location>
</feature>
<feature type="short sequence motif" description="HXTX 1" evidence="2">
    <location>
        <begin position="37"/>
        <end position="40"/>
    </location>
</feature>
<dbReference type="Pfam" id="PF13563">
    <property type="entry name" value="2_5_RNA_ligase2"/>
    <property type="match status" value="1"/>
</dbReference>
<evidence type="ECO:0000313" key="4">
    <source>
        <dbReference type="Proteomes" id="UP000233491"/>
    </source>
</evidence>
<keyword evidence="4" id="KW-1185">Reference proteome</keyword>
<dbReference type="SUPFAM" id="SSF55144">
    <property type="entry name" value="LigT-like"/>
    <property type="match status" value="1"/>
</dbReference>
<dbReference type="NCBIfam" id="TIGR02258">
    <property type="entry name" value="2_5_ligase"/>
    <property type="match status" value="1"/>
</dbReference>
<comment type="function">
    <text evidence="2">Hydrolyzes RNA 2',3'-cyclic phosphodiester to an RNA 2'-phosphomonoester.</text>
</comment>
<dbReference type="EMBL" id="PJNW01000017">
    <property type="protein sequence ID" value="PKR87572.1"/>
    <property type="molecule type" value="Genomic_DNA"/>
</dbReference>
<comment type="caution">
    <text evidence="3">The sequence shown here is derived from an EMBL/GenBank/DDBJ whole genome shotgun (WGS) entry which is preliminary data.</text>
</comment>
<sequence length="179" mass="19838">MARLFTALEIPATAGFHLSLLKGGLPGARWIDPANYHVTLRFIGDIDHRTADEVAAALDRVYRPPFELSLRGLHCFASGRVPHSLAVKVEPTEQLIELQAEHERIIQRLGLPAEGRRYIPHVTLARFKGTTSTDVARWLSEHGDFVGPRFPVDRFVLYSSRASVGGGPYLVEEAYPLAA</sequence>
<dbReference type="GO" id="GO:0008664">
    <property type="term" value="F:RNA 2',3'-cyclic 3'-phosphodiesterase activity"/>
    <property type="evidence" value="ECO:0007669"/>
    <property type="project" value="UniProtKB-EC"/>
</dbReference>
<gene>
    <name evidence="3" type="ORF">CXZ10_19510</name>
</gene>